<organism evidence="2 3">
    <name type="scientific">Bodo saltans</name>
    <name type="common">Flagellated protozoan</name>
    <dbReference type="NCBI Taxonomy" id="75058"/>
    <lineage>
        <taxon>Eukaryota</taxon>
        <taxon>Discoba</taxon>
        <taxon>Euglenozoa</taxon>
        <taxon>Kinetoplastea</taxon>
        <taxon>Metakinetoplastina</taxon>
        <taxon>Eubodonida</taxon>
        <taxon>Bodonidae</taxon>
        <taxon>Bodo</taxon>
    </lineage>
</organism>
<dbReference type="AlphaFoldDB" id="A0A0S4IV85"/>
<sequence length="234" mass="25513">MLMRIDVPTVPSILLGIDNGVTKVIIVDVPCNEDYLTQIEELLRFLPNLTVFGVIGKKTEFPEVERVDGSNGLIAATPSSKSTVNVLFADSPTKVWVDEKGKYCDCKSPVGTSGALYPLSSSISLCQSCVCLADSSIEDIAMSVKALPVQSHVVRLRYRDIVVERRYDVEPTVSSVRQSYLKAFGAKLQRSDVVCGVALSPQPPFQKSEKRSRFVSFAIAGAVALFVAIAVQFY</sequence>
<dbReference type="EMBL" id="CYKH01000238">
    <property type="protein sequence ID" value="CUF07443.1"/>
    <property type="molecule type" value="Genomic_DNA"/>
</dbReference>
<evidence type="ECO:0000313" key="2">
    <source>
        <dbReference type="EMBL" id="CUF07443.1"/>
    </source>
</evidence>
<proteinExistence type="predicted"/>
<protein>
    <submittedName>
        <fullName evidence="2">Transmembrane protein, putative</fullName>
    </submittedName>
</protein>
<reference evidence="3" key="1">
    <citation type="submission" date="2015-09" db="EMBL/GenBank/DDBJ databases">
        <authorList>
            <consortium name="Pathogen Informatics"/>
        </authorList>
    </citation>
    <scope>NUCLEOTIDE SEQUENCE [LARGE SCALE GENOMIC DNA]</scope>
    <source>
        <strain evidence="3">Lake Konstanz</strain>
    </source>
</reference>
<keyword evidence="1 2" id="KW-0812">Transmembrane</keyword>
<accession>A0A0S4IV85</accession>
<dbReference type="Proteomes" id="UP000051952">
    <property type="component" value="Unassembled WGS sequence"/>
</dbReference>
<keyword evidence="3" id="KW-1185">Reference proteome</keyword>
<evidence type="ECO:0000256" key="1">
    <source>
        <dbReference type="SAM" id="Phobius"/>
    </source>
</evidence>
<name>A0A0S4IV85_BODSA</name>
<gene>
    <name evidence="2" type="ORF">BSAL_58905</name>
</gene>
<keyword evidence="1" id="KW-1133">Transmembrane helix</keyword>
<evidence type="ECO:0000313" key="3">
    <source>
        <dbReference type="Proteomes" id="UP000051952"/>
    </source>
</evidence>
<keyword evidence="1" id="KW-0472">Membrane</keyword>
<dbReference type="VEuPathDB" id="TriTrypDB:BSAL_58905"/>
<feature type="transmembrane region" description="Helical" evidence="1">
    <location>
        <begin position="214"/>
        <end position="233"/>
    </location>
</feature>